<keyword evidence="2" id="KW-1185">Reference proteome</keyword>
<name>A0A923E875_CLOTT</name>
<dbReference type="InterPro" id="IPR010719">
    <property type="entry name" value="MnmM_MeTrfase"/>
</dbReference>
<dbReference type="EMBL" id="JAAZWO010000004">
    <property type="protein sequence ID" value="MBC2397042.1"/>
    <property type="molecule type" value="Genomic_DNA"/>
</dbReference>
<organism evidence="1 2">
    <name type="scientific">Clostridium tetanomorphum</name>
    <dbReference type="NCBI Taxonomy" id="1553"/>
    <lineage>
        <taxon>Bacteria</taxon>
        <taxon>Bacillati</taxon>
        <taxon>Bacillota</taxon>
        <taxon>Clostridia</taxon>
        <taxon>Eubacteriales</taxon>
        <taxon>Clostridiaceae</taxon>
        <taxon>Clostridium</taxon>
    </lineage>
</organism>
<dbReference type="PANTHER" id="PTHR35276:SF1">
    <property type="entry name" value="TRNA (MNM(5)S(2)U34)-METHYLTRANSFERASE, CHLOROPLASTIC"/>
    <property type="match status" value="1"/>
</dbReference>
<dbReference type="GO" id="GO:0008168">
    <property type="term" value="F:methyltransferase activity"/>
    <property type="evidence" value="ECO:0007669"/>
    <property type="project" value="UniProtKB-KW"/>
</dbReference>
<protein>
    <submittedName>
        <fullName evidence="1">Methyltransferase domain-containing protein</fullName>
    </submittedName>
</protein>
<dbReference type="SUPFAM" id="SSF53335">
    <property type="entry name" value="S-adenosyl-L-methionine-dependent methyltransferases"/>
    <property type="match status" value="1"/>
</dbReference>
<evidence type="ECO:0000313" key="1">
    <source>
        <dbReference type="EMBL" id="MBC2397042.1"/>
    </source>
</evidence>
<dbReference type="Pfam" id="PF06962">
    <property type="entry name" value="rRNA_methylase"/>
    <property type="match status" value="1"/>
</dbReference>
<keyword evidence="1" id="KW-0808">Transferase</keyword>
<evidence type="ECO:0000313" key="2">
    <source>
        <dbReference type="Proteomes" id="UP000563151"/>
    </source>
</evidence>
<dbReference type="GO" id="GO:0032259">
    <property type="term" value="P:methylation"/>
    <property type="evidence" value="ECO:0007669"/>
    <property type="project" value="UniProtKB-KW"/>
</dbReference>
<dbReference type="PANTHER" id="PTHR35276">
    <property type="entry name" value="S-ADENOSYL-L-METHIONINE-DEPENDENT METHYLTRANSFERASES SUPERFAMILY PROTEIN"/>
    <property type="match status" value="1"/>
</dbReference>
<accession>A0A923E875</accession>
<dbReference type="Proteomes" id="UP000563151">
    <property type="component" value="Unassembled WGS sequence"/>
</dbReference>
<reference evidence="1 2" key="1">
    <citation type="submission" date="2020-04" db="EMBL/GenBank/DDBJ databases">
        <title>Genomic insights into acetone-butanol-ethanol (ABE) fermentation by sequencing solventogenic clostridia strains.</title>
        <authorList>
            <person name="Brown S."/>
        </authorList>
    </citation>
    <scope>NUCLEOTIDE SEQUENCE [LARGE SCALE GENOMIC DNA]</scope>
    <source>
        <strain evidence="1 2">DJ011</strain>
    </source>
</reference>
<proteinExistence type="predicted"/>
<sequence>MIKNFFTNSMNIAKEICKIKVKNGDIVVDATMGNGNDTLFLAELVGNEGKVYSFDIQNIALENTEKKLKEMNMENRVKVILDGHENLDKYIQGKIKLVIFNLGYLPNACHEVTTKSETTLLAIKKSLNILEKHGIVILVIYHGHEEGKREKKAIEEFTSCLNQKEFNVAKLSFTNQINNPPELICIEKR</sequence>
<keyword evidence="1" id="KW-0489">Methyltransferase</keyword>
<dbReference type="Gene3D" id="3.40.50.150">
    <property type="entry name" value="Vaccinia Virus protein VP39"/>
    <property type="match status" value="1"/>
</dbReference>
<comment type="caution">
    <text evidence="1">The sequence shown here is derived from an EMBL/GenBank/DDBJ whole genome shotgun (WGS) entry which is preliminary data.</text>
</comment>
<dbReference type="AlphaFoldDB" id="A0A923E875"/>
<dbReference type="InterPro" id="IPR029063">
    <property type="entry name" value="SAM-dependent_MTases_sf"/>
</dbReference>
<gene>
    <name evidence="1" type="ORF">HGG79_04495</name>
</gene>
<dbReference type="RefSeq" id="WP_035147807.1">
    <property type="nucleotide sequence ID" value="NZ_JAAZWO010000004.1"/>
</dbReference>